<name>A0A6A6QMS3_9PEZI</name>
<organism evidence="2 3">
    <name type="scientific">Lophium mytilinum</name>
    <dbReference type="NCBI Taxonomy" id="390894"/>
    <lineage>
        <taxon>Eukaryota</taxon>
        <taxon>Fungi</taxon>
        <taxon>Dikarya</taxon>
        <taxon>Ascomycota</taxon>
        <taxon>Pezizomycotina</taxon>
        <taxon>Dothideomycetes</taxon>
        <taxon>Pleosporomycetidae</taxon>
        <taxon>Mytilinidiales</taxon>
        <taxon>Mytilinidiaceae</taxon>
        <taxon>Lophium</taxon>
    </lineage>
</organism>
<accession>A0A6A6QMS3</accession>
<evidence type="ECO:0000256" key="1">
    <source>
        <dbReference type="SAM" id="MobiDB-lite"/>
    </source>
</evidence>
<feature type="non-terminal residue" evidence="2">
    <location>
        <position position="1"/>
    </location>
</feature>
<dbReference type="AlphaFoldDB" id="A0A6A6QMS3"/>
<evidence type="ECO:0000313" key="2">
    <source>
        <dbReference type="EMBL" id="KAF2493681.1"/>
    </source>
</evidence>
<protein>
    <submittedName>
        <fullName evidence="2">Uncharacterized protein</fullName>
    </submittedName>
</protein>
<dbReference type="EMBL" id="MU004192">
    <property type="protein sequence ID" value="KAF2493681.1"/>
    <property type="molecule type" value="Genomic_DNA"/>
</dbReference>
<reference evidence="2" key="1">
    <citation type="journal article" date="2020" name="Stud. Mycol.">
        <title>101 Dothideomycetes genomes: a test case for predicting lifestyles and emergence of pathogens.</title>
        <authorList>
            <person name="Haridas S."/>
            <person name="Albert R."/>
            <person name="Binder M."/>
            <person name="Bloem J."/>
            <person name="Labutti K."/>
            <person name="Salamov A."/>
            <person name="Andreopoulos B."/>
            <person name="Baker S."/>
            <person name="Barry K."/>
            <person name="Bills G."/>
            <person name="Bluhm B."/>
            <person name="Cannon C."/>
            <person name="Castanera R."/>
            <person name="Culley D."/>
            <person name="Daum C."/>
            <person name="Ezra D."/>
            <person name="Gonzalez J."/>
            <person name="Henrissat B."/>
            <person name="Kuo A."/>
            <person name="Liang C."/>
            <person name="Lipzen A."/>
            <person name="Lutzoni F."/>
            <person name="Magnuson J."/>
            <person name="Mondo S."/>
            <person name="Nolan M."/>
            <person name="Ohm R."/>
            <person name="Pangilinan J."/>
            <person name="Park H.-J."/>
            <person name="Ramirez L."/>
            <person name="Alfaro M."/>
            <person name="Sun H."/>
            <person name="Tritt A."/>
            <person name="Yoshinaga Y."/>
            <person name="Zwiers L.-H."/>
            <person name="Turgeon B."/>
            <person name="Goodwin S."/>
            <person name="Spatafora J."/>
            <person name="Crous P."/>
            <person name="Grigoriev I."/>
        </authorList>
    </citation>
    <scope>NUCLEOTIDE SEQUENCE</scope>
    <source>
        <strain evidence="2">CBS 269.34</strain>
    </source>
</reference>
<gene>
    <name evidence="2" type="ORF">BU16DRAFT_619945</name>
</gene>
<proteinExistence type="predicted"/>
<dbReference type="Proteomes" id="UP000799750">
    <property type="component" value="Unassembled WGS sequence"/>
</dbReference>
<feature type="compositionally biased region" description="Acidic residues" evidence="1">
    <location>
        <begin position="104"/>
        <end position="114"/>
    </location>
</feature>
<keyword evidence="3" id="KW-1185">Reference proteome</keyword>
<sequence>MEPTADEDKDRVRRFVLAGMRTACHPRVARMIASSHLRQVMELAHNAEQRSSAPLPGSSLLHNRTVRGGQGTSERSRRGSTFVGQRPFGAASTSSPRPTMGQLLEDDDSETEEGAEGRPAKRSRRRTRTSSPGRLSPQPDAPTLETPSGTTPPLKVAIPGRRIDQKVFDKLPRRLLVREGKERDISALDEKDKDWLNNAINLQFKADRTPPWLISEEKRGRCLGSLSLRRAPVVWTEGLERKRACVACKTRPCVVIEAEREQDGTEKEEGEYLLVLPGGDPELPWRNRGYWVPL</sequence>
<evidence type="ECO:0000313" key="3">
    <source>
        <dbReference type="Proteomes" id="UP000799750"/>
    </source>
</evidence>
<feature type="region of interest" description="Disordered" evidence="1">
    <location>
        <begin position="47"/>
        <end position="156"/>
    </location>
</feature>